<dbReference type="Gene3D" id="3.40.190.100">
    <property type="entry name" value="Glycine betaine-binding periplasmic protein, domain 2"/>
    <property type="match status" value="1"/>
</dbReference>
<feature type="domain" description="ABC-type glycine betaine transport system substrate-binding" evidence="2">
    <location>
        <begin position="35"/>
        <end position="282"/>
    </location>
</feature>
<proteinExistence type="predicted"/>
<dbReference type="GO" id="GO:0033265">
    <property type="term" value="F:choline binding"/>
    <property type="evidence" value="ECO:0007669"/>
    <property type="project" value="InterPro"/>
</dbReference>
<gene>
    <name evidence="3" type="ORF">C7444_11446</name>
</gene>
<dbReference type="Gene3D" id="3.40.190.10">
    <property type="entry name" value="Periplasmic binding protein-like II"/>
    <property type="match status" value="1"/>
</dbReference>
<evidence type="ECO:0000313" key="3">
    <source>
        <dbReference type="EMBL" id="PXW94347.1"/>
    </source>
</evidence>
<protein>
    <submittedName>
        <fullName evidence="3">Glycine betaine/proline transport system substrate-binding protein</fullName>
    </submittedName>
</protein>
<dbReference type="SUPFAM" id="SSF53850">
    <property type="entry name" value="Periplasmic binding protein-like II"/>
    <property type="match status" value="1"/>
</dbReference>
<organism evidence="3 4">
    <name type="scientific">Sphaerotilus hippei</name>
    <dbReference type="NCBI Taxonomy" id="744406"/>
    <lineage>
        <taxon>Bacteria</taxon>
        <taxon>Pseudomonadati</taxon>
        <taxon>Pseudomonadota</taxon>
        <taxon>Betaproteobacteria</taxon>
        <taxon>Burkholderiales</taxon>
        <taxon>Sphaerotilaceae</taxon>
        <taxon>Sphaerotilus</taxon>
    </lineage>
</organism>
<sequence length="318" mass="35062">MRHPRATFISAGLMACTLLCGPAARAADAEACRLVRMADPGWTDITSTNAVAGVLLQALGYEQKVSNLSVPITYVGLQKDQIDVFLGNWMPAQKPMVEPLIKEGKLSVLRANLPNAKFTLAVPAHVAAAGVKSFEDLARHADRFDRRIYSIEPGSPANQNIKKMIEARSYGLEGWTLVESSEQSMLSQVARKEKGKEWIVFLAWEPHQMNTKFQISYLDGDKTYFGPNYGSATVHTVARRGYATQCPNASRLFSQMEFSVDLENRIITEVLEQKSDARTAAIRQLKANLALLETWLAGVTTRSGEDGLPAVKKLLAQH</sequence>
<dbReference type="GO" id="GO:0022857">
    <property type="term" value="F:transmembrane transporter activity"/>
    <property type="evidence" value="ECO:0007669"/>
    <property type="project" value="InterPro"/>
</dbReference>
<dbReference type="Pfam" id="PF04069">
    <property type="entry name" value="OpuAC"/>
    <property type="match status" value="1"/>
</dbReference>
<keyword evidence="1" id="KW-0732">Signal</keyword>
<feature type="chain" id="PRO_5016464549" evidence="1">
    <location>
        <begin position="27"/>
        <end position="318"/>
    </location>
</feature>
<comment type="caution">
    <text evidence="3">The sequence shown here is derived from an EMBL/GenBank/DDBJ whole genome shotgun (WGS) entry which is preliminary data.</text>
</comment>
<dbReference type="CDD" id="cd13640">
    <property type="entry name" value="PBP2_ChoX"/>
    <property type="match status" value="1"/>
</dbReference>
<evidence type="ECO:0000313" key="4">
    <source>
        <dbReference type="Proteomes" id="UP000247811"/>
    </source>
</evidence>
<reference evidence="3 4" key="1">
    <citation type="submission" date="2018-05" db="EMBL/GenBank/DDBJ databases">
        <title>Genomic Encyclopedia of Type Strains, Phase IV (KMG-IV): sequencing the most valuable type-strain genomes for metagenomic binning, comparative biology and taxonomic classification.</title>
        <authorList>
            <person name="Goeker M."/>
        </authorList>
    </citation>
    <scope>NUCLEOTIDE SEQUENCE [LARGE SCALE GENOMIC DNA]</scope>
    <source>
        <strain evidence="3 4">DSM 566</strain>
    </source>
</reference>
<dbReference type="OrthoDB" id="9787902at2"/>
<accession>A0A318H560</accession>
<evidence type="ECO:0000259" key="2">
    <source>
        <dbReference type="Pfam" id="PF04069"/>
    </source>
</evidence>
<dbReference type="GO" id="GO:0015871">
    <property type="term" value="P:choline transport"/>
    <property type="evidence" value="ECO:0007669"/>
    <property type="project" value="InterPro"/>
</dbReference>
<name>A0A318H560_9BURK</name>
<dbReference type="InterPro" id="IPR007210">
    <property type="entry name" value="ABC_Gly_betaine_transp_sub-bd"/>
</dbReference>
<dbReference type="AlphaFoldDB" id="A0A318H560"/>
<evidence type="ECO:0000256" key="1">
    <source>
        <dbReference type="SAM" id="SignalP"/>
    </source>
</evidence>
<dbReference type="GO" id="GO:0042597">
    <property type="term" value="C:periplasmic space"/>
    <property type="evidence" value="ECO:0007669"/>
    <property type="project" value="InterPro"/>
</dbReference>
<dbReference type="Proteomes" id="UP000247811">
    <property type="component" value="Unassembled WGS sequence"/>
</dbReference>
<dbReference type="GO" id="GO:0043190">
    <property type="term" value="C:ATP-binding cassette (ABC) transporter complex"/>
    <property type="evidence" value="ECO:0007669"/>
    <property type="project" value="InterPro"/>
</dbReference>
<dbReference type="InterPro" id="IPR017783">
    <property type="entry name" value="ABC_choline_sub-bd"/>
</dbReference>
<dbReference type="RefSeq" id="WP_110401537.1">
    <property type="nucleotide sequence ID" value="NZ_QJJS01000014.1"/>
</dbReference>
<keyword evidence="4" id="KW-1185">Reference proteome</keyword>
<dbReference type="EMBL" id="QJJS01000014">
    <property type="protein sequence ID" value="PXW94347.1"/>
    <property type="molecule type" value="Genomic_DNA"/>
</dbReference>
<dbReference type="PROSITE" id="PS51257">
    <property type="entry name" value="PROKAR_LIPOPROTEIN"/>
    <property type="match status" value="1"/>
</dbReference>
<feature type="signal peptide" evidence="1">
    <location>
        <begin position="1"/>
        <end position="26"/>
    </location>
</feature>
<dbReference type="NCBIfam" id="TIGR03414">
    <property type="entry name" value="ABC_choline_bnd"/>
    <property type="match status" value="1"/>
</dbReference>